<evidence type="ECO:0000313" key="2">
    <source>
        <dbReference type="EMBL" id="MFA9193909.1"/>
    </source>
</evidence>
<feature type="domain" description="DUF6565" evidence="1">
    <location>
        <begin position="146"/>
        <end position="199"/>
    </location>
</feature>
<proteinExistence type="predicted"/>
<accession>A0ABV4TL65</accession>
<dbReference type="EMBL" id="JBCFQK010000005">
    <property type="protein sequence ID" value="MFA9193909.1"/>
    <property type="molecule type" value="Genomic_DNA"/>
</dbReference>
<keyword evidence="3" id="KW-1185">Reference proteome</keyword>
<dbReference type="PROSITE" id="PS51257">
    <property type="entry name" value="PROKAR_LIPOPROTEIN"/>
    <property type="match status" value="1"/>
</dbReference>
<dbReference type="RefSeq" id="WP_373391007.1">
    <property type="nucleotide sequence ID" value="NZ_JBCFQJ010000006.1"/>
</dbReference>
<dbReference type="Pfam" id="PF20203">
    <property type="entry name" value="DUF6565"/>
    <property type="match status" value="1"/>
</dbReference>
<dbReference type="InterPro" id="IPR046695">
    <property type="entry name" value="DUF6565"/>
</dbReference>
<name>A0ABV4TL65_9FLAO</name>
<dbReference type="Proteomes" id="UP001574170">
    <property type="component" value="Unassembled WGS sequence"/>
</dbReference>
<protein>
    <recommendedName>
        <fullName evidence="1">DUF6565 domain-containing protein</fullName>
    </recommendedName>
</protein>
<evidence type="ECO:0000313" key="3">
    <source>
        <dbReference type="Proteomes" id="UP001574170"/>
    </source>
</evidence>
<reference evidence="2 3" key="1">
    <citation type="submission" date="2024-04" db="EMBL/GenBank/DDBJ databases">
        <title>New Clade of Flavobacterium.</title>
        <authorList>
            <person name="Matos L."/>
            <person name="Proenca D.N."/>
            <person name="Fransisco R.M."/>
            <person name="Chung A.P."/>
            <person name="Maccario L."/>
            <person name="Sorensen S.J."/>
            <person name="Morais P.V."/>
        </authorList>
    </citation>
    <scope>NUCLEOTIDE SEQUENCE [LARGE SCALE GENOMIC DNA]</scope>
    <source>
        <strain evidence="2 3">FBOR7N2.3</strain>
    </source>
</reference>
<gene>
    <name evidence="2" type="ORF">AAGV33_05780</name>
</gene>
<evidence type="ECO:0000259" key="1">
    <source>
        <dbReference type="Pfam" id="PF20203"/>
    </source>
</evidence>
<organism evidence="2 3">
    <name type="scientific">Flavobacterium magnesitis</name>
    <dbReference type="NCBI Taxonomy" id="3138077"/>
    <lineage>
        <taxon>Bacteria</taxon>
        <taxon>Pseudomonadati</taxon>
        <taxon>Bacteroidota</taxon>
        <taxon>Flavobacteriia</taxon>
        <taxon>Flavobacteriales</taxon>
        <taxon>Flavobacteriaceae</taxon>
        <taxon>Flavobacterium</taxon>
    </lineage>
</organism>
<sequence length="215" mass="24960">MKNLNKCLAVIALAVIVTSCKDEKQEMAKQKVDNFKMYVDSVSEVTAEKTSENWEAVEARYATTKMEAQEAIEQLENKMEMDSVIVKADNKYEEYKANVMLKKDAMVRDNFRNSFFTEKVNDDMKFEWVNKDNIADVYENFVNTAEKNKDSYSRENWDEIKLMYEALDTRKNTVEKEGLSSKNNIKIAGLKIKFATMYRINRASAKSNENVEAKE</sequence>
<comment type="caution">
    <text evidence="2">The sequence shown here is derived from an EMBL/GenBank/DDBJ whole genome shotgun (WGS) entry which is preliminary data.</text>
</comment>